<evidence type="ECO:0000313" key="4">
    <source>
        <dbReference type="Proteomes" id="UP001054837"/>
    </source>
</evidence>
<protein>
    <submittedName>
        <fullName evidence="3">Uncharacterized protein</fullName>
    </submittedName>
</protein>
<reference evidence="3 4" key="1">
    <citation type="submission" date="2021-06" db="EMBL/GenBank/DDBJ databases">
        <title>Caerostris darwini draft genome.</title>
        <authorList>
            <person name="Kono N."/>
            <person name="Arakawa K."/>
        </authorList>
    </citation>
    <scope>NUCLEOTIDE SEQUENCE [LARGE SCALE GENOMIC DNA]</scope>
</reference>
<keyword evidence="2" id="KW-1133">Transmembrane helix</keyword>
<keyword evidence="4" id="KW-1185">Reference proteome</keyword>
<dbReference type="Proteomes" id="UP001054837">
    <property type="component" value="Unassembled WGS sequence"/>
</dbReference>
<sequence>MGNWSKFLATKNNGPLSHKLISLVAAGTRIYRTLLVFLIVKLLMKSDREQYFRTSSSLKFIGGQFCDPYLLKGFLNNVCVKYMQEERTHLEQQAPSGEEEVARMQHGVGEDSWDPAVT</sequence>
<organism evidence="3 4">
    <name type="scientific">Caerostris darwini</name>
    <dbReference type="NCBI Taxonomy" id="1538125"/>
    <lineage>
        <taxon>Eukaryota</taxon>
        <taxon>Metazoa</taxon>
        <taxon>Ecdysozoa</taxon>
        <taxon>Arthropoda</taxon>
        <taxon>Chelicerata</taxon>
        <taxon>Arachnida</taxon>
        <taxon>Araneae</taxon>
        <taxon>Araneomorphae</taxon>
        <taxon>Entelegynae</taxon>
        <taxon>Araneoidea</taxon>
        <taxon>Araneidae</taxon>
        <taxon>Caerostris</taxon>
    </lineage>
</organism>
<evidence type="ECO:0000256" key="1">
    <source>
        <dbReference type="SAM" id="MobiDB-lite"/>
    </source>
</evidence>
<keyword evidence="2" id="KW-0472">Membrane</keyword>
<comment type="caution">
    <text evidence="3">The sequence shown here is derived from an EMBL/GenBank/DDBJ whole genome shotgun (WGS) entry which is preliminary data.</text>
</comment>
<keyword evidence="2" id="KW-0812">Transmembrane</keyword>
<dbReference type="EMBL" id="BPLQ01006342">
    <property type="protein sequence ID" value="GIY21762.1"/>
    <property type="molecule type" value="Genomic_DNA"/>
</dbReference>
<feature type="transmembrane region" description="Helical" evidence="2">
    <location>
        <begin position="20"/>
        <end position="43"/>
    </location>
</feature>
<evidence type="ECO:0000256" key="2">
    <source>
        <dbReference type="SAM" id="Phobius"/>
    </source>
</evidence>
<feature type="region of interest" description="Disordered" evidence="1">
    <location>
        <begin position="89"/>
        <end position="118"/>
    </location>
</feature>
<dbReference type="AlphaFoldDB" id="A0AAV4RNT2"/>
<evidence type="ECO:0000313" key="3">
    <source>
        <dbReference type="EMBL" id="GIY21762.1"/>
    </source>
</evidence>
<name>A0AAV4RNT2_9ARAC</name>
<gene>
    <name evidence="3" type="ORF">CDAR_291441</name>
</gene>
<accession>A0AAV4RNT2</accession>
<proteinExistence type="predicted"/>